<dbReference type="PANTHER" id="PTHR34539:SF15">
    <property type="match status" value="1"/>
</dbReference>
<organism evidence="2 3">
    <name type="scientific">Durio zibethinus</name>
    <name type="common">Durian</name>
    <dbReference type="NCBI Taxonomy" id="66656"/>
    <lineage>
        <taxon>Eukaryota</taxon>
        <taxon>Viridiplantae</taxon>
        <taxon>Streptophyta</taxon>
        <taxon>Embryophyta</taxon>
        <taxon>Tracheophyta</taxon>
        <taxon>Spermatophyta</taxon>
        <taxon>Magnoliopsida</taxon>
        <taxon>eudicotyledons</taxon>
        <taxon>Gunneridae</taxon>
        <taxon>Pentapetalae</taxon>
        <taxon>rosids</taxon>
        <taxon>malvids</taxon>
        <taxon>Malvales</taxon>
        <taxon>Malvaceae</taxon>
        <taxon>Helicteroideae</taxon>
        <taxon>Durio</taxon>
    </lineage>
</organism>
<keyword evidence="2" id="KW-1185">Reference proteome</keyword>
<dbReference type="KEGG" id="dzi:111289749"/>
<dbReference type="RefSeq" id="XP_022736763.1">
    <property type="nucleotide sequence ID" value="XM_022881028.1"/>
</dbReference>
<name>A0A6P5Y8H9_DURZI</name>
<feature type="region of interest" description="Disordered" evidence="1">
    <location>
        <begin position="37"/>
        <end position="65"/>
    </location>
</feature>
<evidence type="ECO:0000256" key="1">
    <source>
        <dbReference type="SAM" id="MobiDB-lite"/>
    </source>
</evidence>
<gene>
    <name evidence="3" type="primary">LOC111289749</name>
</gene>
<protein>
    <submittedName>
        <fullName evidence="3">Uncharacterized protein LOC111289749</fullName>
    </submittedName>
</protein>
<reference evidence="3" key="1">
    <citation type="submission" date="2025-08" db="UniProtKB">
        <authorList>
            <consortium name="RefSeq"/>
        </authorList>
    </citation>
    <scope>IDENTIFICATION</scope>
    <source>
        <tissue evidence="3">Fruit stalk</tissue>
    </source>
</reference>
<evidence type="ECO:0000313" key="3">
    <source>
        <dbReference type="RefSeq" id="XP_022736763.1"/>
    </source>
</evidence>
<sequence length="228" mass="24499">MAMEDNKGNKKRARVDSEYSELEAEAVSNLKLARVDSAHAGPNWPEATHVEPDPNNGDVRSPEAKRIQEDLLNILDDSDPVIGPDPIIQGLDSVIKSFEEEILVPAQVPVPVMTSHSGESQPELGFLLEASDDELGLPPSFSSLEEEQKFGTVNVEEGGGSGAAGCGEMLGYEFPIPSYESFELEIGGDSGTNNNHTNSVDFVVLGGLFEPTVDISELTWRSESLSAL</sequence>
<proteinExistence type="predicted"/>
<dbReference type="PANTHER" id="PTHR34539">
    <property type="entry name" value="T6J4.11 PROTEIN"/>
    <property type="match status" value="1"/>
</dbReference>
<accession>A0A6P5Y8H9</accession>
<dbReference type="OrthoDB" id="1717367at2759"/>
<evidence type="ECO:0000313" key="2">
    <source>
        <dbReference type="Proteomes" id="UP000515121"/>
    </source>
</evidence>
<dbReference type="GeneID" id="111289749"/>
<dbReference type="Proteomes" id="UP000515121">
    <property type="component" value="Unplaced"/>
</dbReference>
<dbReference type="AlphaFoldDB" id="A0A6P5Y8H9"/>